<dbReference type="EMBL" id="CP115965">
    <property type="protein sequence ID" value="WZW99345.1"/>
    <property type="molecule type" value="Genomic_DNA"/>
</dbReference>
<accession>A0ABZ3C9U0</accession>
<evidence type="ECO:0000313" key="1">
    <source>
        <dbReference type="EMBL" id="WZW99345.1"/>
    </source>
</evidence>
<sequence>MGMGWVGYRRDQEFVQAALRDPDVLMDLLDDEDEDNSTDLDKAWHGIHWLLTGSAEPDAGVGSQVIFGGEPLGEEVGYSPFHLILPADVARVAAFLEGVDADTLRSRMDPAAMSAADLYPDIWDQEYLLDQYVLPYYEDLRAFYRAAAAAGQGVFHAIV</sequence>
<dbReference type="Pfam" id="PF08974">
    <property type="entry name" value="DUF1877"/>
    <property type="match status" value="1"/>
</dbReference>
<dbReference type="InterPro" id="IPR035944">
    <property type="entry name" value="YfbM-like_sf"/>
</dbReference>
<reference evidence="1 2" key="1">
    <citation type="journal article" date="2023" name="Environ Microbiome">
        <title>A coral-associated actinobacterium mitigates coral bleaching under heat stress.</title>
        <authorList>
            <person name="Li J."/>
            <person name="Zou Y."/>
            <person name="Li Q."/>
            <person name="Zhang J."/>
            <person name="Bourne D.G."/>
            <person name="Lyu Y."/>
            <person name="Liu C."/>
            <person name="Zhang S."/>
        </authorList>
    </citation>
    <scope>NUCLEOTIDE SEQUENCE [LARGE SCALE GENOMIC DNA]</scope>
    <source>
        <strain evidence="1 2">SCSIO 13291</strain>
    </source>
</reference>
<keyword evidence="2" id="KW-1185">Reference proteome</keyword>
<gene>
    <name evidence="1" type="ORF">PCC79_03865</name>
</gene>
<dbReference type="SUPFAM" id="SSF111069">
    <property type="entry name" value="Hypothetical protein yfbM"/>
    <property type="match status" value="1"/>
</dbReference>
<dbReference type="RefSeq" id="WP_342373073.1">
    <property type="nucleotide sequence ID" value="NZ_CP115965.1"/>
</dbReference>
<dbReference type="InterPro" id="IPR015068">
    <property type="entry name" value="DUF1877"/>
</dbReference>
<proteinExistence type="predicted"/>
<name>A0ABZ3C9U0_9ACTN</name>
<organism evidence="1 2">
    <name type="scientific">Propioniciclava soli</name>
    <dbReference type="NCBI Taxonomy" id="2775081"/>
    <lineage>
        <taxon>Bacteria</taxon>
        <taxon>Bacillati</taxon>
        <taxon>Actinomycetota</taxon>
        <taxon>Actinomycetes</taxon>
        <taxon>Propionibacteriales</taxon>
        <taxon>Propionibacteriaceae</taxon>
        <taxon>Propioniciclava</taxon>
    </lineage>
</organism>
<protein>
    <submittedName>
        <fullName evidence="1">YfbM family protein</fullName>
    </submittedName>
</protein>
<dbReference type="Gene3D" id="3.40.1760.10">
    <property type="entry name" value="YfbM-like super family"/>
    <property type="match status" value="1"/>
</dbReference>
<evidence type="ECO:0000313" key="2">
    <source>
        <dbReference type="Proteomes" id="UP001434337"/>
    </source>
</evidence>
<dbReference type="Proteomes" id="UP001434337">
    <property type="component" value="Chromosome"/>
</dbReference>